<dbReference type="Pfam" id="PF00628">
    <property type="entry name" value="PHD"/>
    <property type="match status" value="1"/>
</dbReference>
<evidence type="ECO:0000313" key="9">
    <source>
        <dbReference type="Proteomes" id="UP000734854"/>
    </source>
</evidence>
<dbReference type="PROSITE" id="PS51805">
    <property type="entry name" value="EPHD"/>
    <property type="match status" value="1"/>
</dbReference>
<dbReference type="GO" id="GO:0006357">
    <property type="term" value="P:regulation of transcription by RNA polymerase II"/>
    <property type="evidence" value="ECO:0007669"/>
    <property type="project" value="TreeGrafter"/>
</dbReference>
<dbReference type="PANTHER" id="PTHR13793:SF148">
    <property type="entry name" value="RING_FYVE_PHD ZINC FINGER SUPERFAMILY PROTEIN"/>
    <property type="match status" value="1"/>
</dbReference>
<dbReference type="InterPro" id="IPR019787">
    <property type="entry name" value="Znf_PHD-finger"/>
</dbReference>
<keyword evidence="9" id="KW-1185">Reference proteome</keyword>
<feature type="domain" description="PHD-type" evidence="7">
    <location>
        <begin position="150"/>
        <end position="261"/>
    </location>
</feature>
<evidence type="ECO:0000256" key="2">
    <source>
        <dbReference type="ARBA" id="ARBA00022771"/>
    </source>
</evidence>
<feature type="domain" description="PHD-type" evidence="6">
    <location>
        <begin position="90"/>
        <end position="143"/>
    </location>
</feature>
<dbReference type="PANTHER" id="PTHR13793">
    <property type="entry name" value="PHD FINGER PROTEINS"/>
    <property type="match status" value="1"/>
</dbReference>
<evidence type="ECO:0000259" key="7">
    <source>
        <dbReference type="PROSITE" id="PS51805"/>
    </source>
</evidence>
<evidence type="ECO:0000256" key="1">
    <source>
        <dbReference type="ARBA" id="ARBA00022723"/>
    </source>
</evidence>
<dbReference type="InterPro" id="IPR001965">
    <property type="entry name" value="Znf_PHD"/>
</dbReference>
<dbReference type="OrthoDB" id="20839at2759"/>
<evidence type="ECO:0000256" key="4">
    <source>
        <dbReference type="PROSITE-ProRule" id="PRU00146"/>
    </source>
</evidence>
<proteinExistence type="predicted"/>
<dbReference type="InterPro" id="IPR034732">
    <property type="entry name" value="EPHD"/>
</dbReference>
<gene>
    <name evidence="8" type="ORF">ZIOFF_021639</name>
</gene>
<keyword evidence="3" id="KW-0862">Zinc</keyword>
<dbReference type="AlphaFoldDB" id="A0A8J5H8M7"/>
<evidence type="ECO:0000259" key="6">
    <source>
        <dbReference type="PROSITE" id="PS50016"/>
    </source>
</evidence>
<evidence type="ECO:0000256" key="5">
    <source>
        <dbReference type="SAM" id="MobiDB-lite"/>
    </source>
</evidence>
<dbReference type="Pfam" id="PF13832">
    <property type="entry name" value="zf-HC5HC2H_2"/>
    <property type="match status" value="1"/>
</dbReference>
<dbReference type="InterPro" id="IPR050701">
    <property type="entry name" value="Histone_Mod_Regulator"/>
</dbReference>
<feature type="region of interest" description="Disordered" evidence="5">
    <location>
        <begin position="62"/>
        <end position="86"/>
    </location>
</feature>
<dbReference type="CDD" id="cd15571">
    <property type="entry name" value="ePHD"/>
    <property type="match status" value="1"/>
</dbReference>
<dbReference type="PROSITE" id="PS50016">
    <property type="entry name" value="ZF_PHD_2"/>
    <property type="match status" value="1"/>
</dbReference>
<dbReference type="EMBL" id="JACMSC010000006">
    <property type="protein sequence ID" value="KAG6518235.1"/>
    <property type="molecule type" value="Genomic_DNA"/>
</dbReference>
<sequence length="290" mass="32211">MELPPSKRYKLLHQQEDLSHGPYFLESLPAKKRLACFTAAVCLPAKKRVWAPFHASSIDLNLRPGDEAEEEEGPKEPANCGEQADEEDDGVICAVCRSTDGDPLDPIVFCDGCDLMVHASCYGSPLIDSIPEGDWFCTLCERRPEKGAAETSCCLCPVQGGAMKLTEDGRWAHIVCALFVPEVFFRDPKGREGVDCSRVPDRRWKQICYLCGAAGGCAVECSEPKCRLSFHVSCGLEQRLCFEYKEWRGAAIVAGFCAEHTKLWVKQQQSGKFRIVAREEQEDRKGKGKA</sequence>
<evidence type="ECO:0000313" key="8">
    <source>
        <dbReference type="EMBL" id="KAG6518235.1"/>
    </source>
</evidence>
<dbReference type="InterPro" id="IPR019786">
    <property type="entry name" value="Zinc_finger_PHD-type_CS"/>
</dbReference>
<keyword evidence="1" id="KW-0479">Metal-binding</keyword>
<dbReference type="GO" id="GO:0008270">
    <property type="term" value="F:zinc ion binding"/>
    <property type="evidence" value="ECO:0007669"/>
    <property type="project" value="UniProtKB-KW"/>
</dbReference>
<dbReference type="PROSITE" id="PS01359">
    <property type="entry name" value="ZF_PHD_1"/>
    <property type="match status" value="1"/>
</dbReference>
<accession>A0A8J5H8M7</accession>
<reference evidence="8 9" key="1">
    <citation type="submission" date="2020-08" db="EMBL/GenBank/DDBJ databases">
        <title>Plant Genome Project.</title>
        <authorList>
            <person name="Zhang R.-G."/>
        </authorList>
    </citation>
    <scope>NUCLEOTIDE SEQUENCE [LARGE SCALE GENOMIC DNA]</scope>
    <source>
        <tissue evidence="8">Rhizome</tissue>
    </source>
</reference>
<organism evidence="8 9">
    <name type="scientific">Zingiber officinale</name>
    <name type="common">Ginger</name>
    <name type="synonym">Amomum zingiber</name>
    <dbReference type="NCBI Taxonomy" id="94328"/>
    <lineage>
        <taxon>Eukaryota</taxon>
        <taxon>Viridiplantae</taxon>
        <taxon>Streptophyta</taxon>
        <taxon>Embryophyta</taxon>
        <taxon>Tracheophyta</taxon>
        <taxon>Spermatophyta</taxon>
        <taxon>Magnoliopsida</taxon>
        <taxon>Liliopsida</taxon>
        <taxon>Zingiberales</taxon>
        <taxon>Zingiberaceae</taxon>
        <taxon>Zingiber</taxon>
    </lineage>
</organism>
<dbReference type="SMART" id="SM00249">
    <property type="entry name" value="PHD"/>
    <property type="match status" value="2"/>
</dbReference>
<name>A0A8J5H8M7_ZINOF</name>
<evidence type="ECO:0000256" key="3">
    <source>
        <dbReference type="ARBA" id="ARBA00022833"/>
    </source>
</evidence>
<dbReference type="Proteomes" id="UP000734854">
    <property type="component" value="Unassembled WGS sequence"/>
</dbReference>
<protein>
    <submittedName>
        <fullName evidence="8">Uncharacterized protein</fullName>
    </submittedName>
</protein>
<keyword evidence="2 4" id="KW-0863">Zinc-finger</keyword>
<comment type="caution">
    <text evidence="8">The sequence shown here is derived from an EMBL/GenBank/DDBJ whole genome shotgun (WGS) entry which is preliminary data.</text>
</comment>
<dbReference type="CDD" id="cd15492">
    <property type="entry name" value="PHD_BRPF_JADE_like"/>
    <property type="match status" value="1"/>
</dbReference>